<sequence length="1093" mass="120176">MASPLSVEDRVVAVLGEQQGSGVLLTPRLVLTSAHVVGGRPTAEVARPGGEGLTECEVVWRYQGHEYFLPGVDGALLRAEESLLPDESLATMRWGRAGSEPIRGCQVLGFPQVQRYAGDQLEAVQITGTLTPFSGKIRDRYVLRLDHQPPEPIGGRSPWAGLSGGPLFAGEVLLGTVVSDAAGWNHSAIEASPLSTLQQHPGFILAIGRKVPLLDTVRSVHPADRPYEAQYAKALTSHYSRMEIFGLDELGANENDWDLDTAYLSLEARSAEDDDPPHHRTQRIEDLLASRPRTLLRGEAGAGKTTLVWWLASHAARGTLPEALEPLNGLVPFVVPMRSLAAQGITAPTPAQLPTVAQLPLDAPPDGWAGRVLEDGRALLLVDGMDELPQRDRAPARKWLTGLLRMYPDTRCLVTVRPQAVEQNWLGAERFEELRLLPMSDVDIQAFVAAWHEAARLEYAGMRDRQRAKREQARLTALEMELGQEFHRNAVLRDLARTPLLCAVICALHRRRSGLLPRTRHQLYEAALSMLLGDRDAHRRIQAPEGIELTVEEGQQLLQRIAVWLVRNGRAELSRQQALRQVGLAMKGLRKVREQGAPEAVLTHLLNRSGLLQERTTGSLQFIHRTFQDFLAAKEFKDSDSLGELLSHAGNEQWQDVIRLVIGHCGRREAQGVVDDLMAAADKAPGREEEWPLRVLAAECAQAAPYVDEEQHDAVWGGLRALCPPLSDEEAGYLASLGPDVLPVLPGPEDVSAPWSALLTVRVLGRLGDPAVPLLRRYGQHPEPGVRHEVVEQWAAMDLETYARDVLAGIRLDDIEVLVPCRAALAHLPLLGPTPDVVLRENQTSDDIRRGLRGRALVSLSLLYNADLTDLEFLRDHPELQMLRILFSSEVLDASAMTVPTLRHLHISLESFSAGALHVLPALRHLTRLSVIPRADGKLPPAHPGVEELVVENGFDPVELDGIDEWRGLRQVRLDSPLASSDDLGVLAALPALRVLRFPLMDVRDLETADGFPGVRHLAVQIAGSTGVLDERLFRAFPGLRELGLAAVGRAKIVLDLTRHPDPSARLDVTVPSLFDFTVLGADRFGDRLTIKR</sequence>
<evidence type="ECO:0000313" key="2">
    <source>
        <dbReference type="EMBL" id="GHF63295.1"/>
    </source>
</evidence>
<dbReference type="SUPFAM" id="SSF52540">
    <property type="entry name" value="P-loop containing nucleoside triphosphate hydrolases"/>
    <property type="match status" value="1"/>
</dbReference>
<evidence type="ECO:0000313" key="3">
    <source>
        <dbReference type="Proteomes" id="UP000638313"/>
    </source>
</evidence>
<dbReference type="InterPro" id="IPR027417">
    <property type="entry name" value="P-loop_NTPase"/>
</dbReference>
<comment type="caution">
    <text evidence="2">The sequence shown here is derived from an EMBL/GenBank/DDBJ whole genome shotgun (WGS) entry which is preliminary data.</text>
</comment>
<dbReference type="RefSeq" id="WP_190132047.1">
    <property type="nucleotide sequence ID" value="NZ_BNBD01000012.1"/>
</dbReference>
<dbReference type="AlphaFoldDB" id="A0A919EF96"/>
<reference evidence="2" key="2">
    <citation type="submission" date="2020-09" db="EMBL/GenBank/DDBJ databases">
        <authorList>
            <person name="Sun Q."/>
            <person name="Ohkuma M."/>
        </authorList>
    </citation>
    <scope>NUCLEOTIDE SEQUENCE</scope>
    <source>
        <strain evidence="2">JCM 4059</strain>
    </source>
</reference>
<dbReference type="InterPro" id="IPR007111">
    <property type="entry name" value="NACHT_NTPase"/>
</dbReference>
<dbReference type="EMBL" id="BNBD01000012">
    <property type="protein sequence ID" value="GHF63295.1"/>
    <property type="molecule type" value="Genomic_DNA"/>
</dbReference>
<proteinExistence type="predicted"/>
<dbReference type="GO" id="GO:0005524">
    <property type="term" value="F:ATP binding"/>
    <property type="evidence" value="ECO:0007669"/>
    <property type="project" value="UniProtKB-KW"/>
</dbReference>
<dbReference type="PROSITE" id="PS50837">
    <property type="entry name" value="NACHT"/>
    <property type="match status" value="1"/>
</dbReference>
<dbReference type="InterPro" id="IPR009003">
    <property type="entry name" value="Peptidase_S1_PA"/>
</dbReference>
<dbReference type="Pfam" id="PF00089">
    <property type="entry name" value="Trypsin"/>
    <property type="match status" value="1"/>
</dbReference>
<dbReference type="SUPFAM" id="SSF50494">
    <property type="entry name" value="Trypsin-like serine proteases"/>
    <property type="match status" value="1"/>
</dbReference>
<dbReference type="Proteomes" id="UP000638313">
    <property type="component" value="Unassembled WGS sequence"/>
</dbReference>
<dbReference type="Pfam" id="PF05729">
    <property type="entry name" value="NACHT"/>
    <property type="match status" value="1"/>
</dbReference>
<keyword evidence="2" id="KW-0067">ATP-binding</keyword>
<dbReference type="PANTHER" id="PTHR46844">
    <property type="entry name" value="SLR5058 PROTEIN"/>
    <property type="match status" value="1"/>
</dbReference>
<name>A0A919EF96_9ACTN</name>
<dbReference type="GO" id="GO:0006508">
    <property type="term" value="P:proteolysis"/>
    <property type="evidence" value="ECO:0007669"/>
    <property type="project" value="InterPro"/>
</dbReference>
<dbReference type="Gene3D" id="2.40.10.10">
    <property type="entry name" value="Trypsin-like serine proteases"/>
    <property type="match status" value="1"/>
</dbReference>
<dbReference type="Gene3D" id="3.40.50.300">
    <property type="entry name" value="P-loop containing nucleotide triphosphate hydrolases"/>
    <property type="match status" value="1"/>
</dbReference>
<dbReference type="GO" id="GO:0004252">
    <property type="term" value="F:serine-type endopeptidase activity"/>
    <property type="evidence" value="ECO:0007669"/>
    <property type="project" value="InterPro"/>
</dbReference>
<evidence type="ECO:0000259" key="1">
    <source>
        <dbReference type="PROSITE" id="PS50837"/>
    </source>
</evidence>
<accession>A0A919EF96</accession>
<feature type="domain" description="NACHT" evidence="1">
    <location>
        <begin position="292"/>
        <end position="638"/>
    </location>
</feature>
<keyword evidence="3" id="KW-1185">Reference proteome</keyword>
<organism evidence="2 3">
    <name type="scientific">Streptomyces mashuensis</name>
    <dbReference type="NCBI Taxonomy" id="33904"/>
    <lineage>
        <taxon>Bacteria</taxon>
        <taxon>Bacillati</taxon>
        <taxon>Actinomycetota</taxon>
        <taxon>Actinomycetes</taxon>
        <taxon>Kitasatosporales</taxon>
        <taxon>Streptomycetaceae</taxon>
        <taxon>Streptomyces</taxon>
    </lineage>
</organism>
<dbReference type="InterPro" id="IPR001254">
    <property type="entry name" value="Trypsin_dom"/>
</dbReference>
<protein>
    <submittedName>
        <fullName evidence="2">ATP-binding protein</fullName>
    </submittedName>
</protein>
<keyword evidence="2" id="KW-0547">Nucleotide-binding</keyword>
<dbReference type="InterPro" id="IPR043504">
    <property type="entry name" value="Peptidase_S1_PA_chymotrypsin"/>
</dbReference>
<gene>
    <name evidence="2" type="ORF">GCM10010218_51080</name>
</gene>
<dbReference type="PANTHER" id="PTHR46844:SF1">
    <property type="entry name" value="SLR5058 PROTEIN"/>
    <property type="match status" value="1"/>
</dbReference>
<reference evidence="2" key="1">
    <citation type="journal article" date="2014" name="Int. J. Syst. Evol. Microbiol.">
        <title>Complete genome sequence of Corynebacterium casei LMG S-19264T (=DSM 44701T), isolated from a smear-ripened cheese.</title>
        <authorList>
            <consortium name="US DOE Joint Genome Institute (JGI-PGF)"/>
            <person name="Walter F."/>
            <person name="Albersmeier A."/>
            <person name="Kalinowski J."/>
            <person name="Ruckert C."/>
        </authorList>
    </citation>
    <scope>NUCLEOTIDE SEQUENCE</scope>
    <source>
        <strain evidence="2">JCM 4059</strain>
    </source>
</reference>